<gene>
    <name evidence="2" type="ORF">C7B77_11500</name>
</gene>
<proteinExistence type="predicted"/>
<comment type="caution">
    <text evidence="2">The sequence shown here is derived from an EMBL/GenBank/DDBJ whole genome shotgun (WGS) entry which is preliminary data.</text>
</comment>
<name>A0A2T1GG29_9CYAN</name>
<dbReference type="AlphaFoldDB" id="A0A2T1GG29"/>
<keyword evidence="1" id="KW-1133">Transmembrane helix</keyword>
<sequence length="118" mass="12548">MIYGCARSSTAVLSAIRRVRFKIVSSNFLRSLSLAVLLSFFAPMLLMSGSLASTWLLTCIPGIGSIGQITTNMLLAFLDTFGGGCAVQGMLTIGLVCGFVGALFDIYAFCSFRTQKGN</sequence>
<keyword evidence="3" id="KW-1185">Reference proteome</keyword>
<evidence type="ECO:0000313" key="3">
    <source>
        <dbReference type="Proteomes" id="UP000238937"/>
    </source>
</evidence>
<dbReference type="EMBL" id="PVWO01000120">
    <property type="protein sequence ID" value="PSB56542.1"/>
    <property type="molecule type" value="Genomic_DNA"/>
</dbReference>
<dbReference type="Proteomes" id="UP000238937">
    <property type="component" value="Unassembled WGS sequence"/>
</dbReference>
<protein>
    <submittedName>
        <fullName evidence="2">Uncharacterized protein</fullName>
    </submittedName>
</protein>
<reference evidence="2 3" key="1">
    <citation type="submission" date="2018-03" db="EMBL/GenBank/DDBJ databases">
        <title>The ancient ancestry and fast evolution of plastids.</title>
        <authorList>
            <person name="Moore K.R."/>
            <person name="Magnabosco C."/>
            <person name="Momper L."/>
            <person name="Gold D.A."/>
            <person name="Bosak T."/>
            <person name="Fournier G.P."/>
        </authorList>
    </citation>
    <scope>NUCLEOTIDE SEQUENCE [LARGE SCALE GENOMIC DNA]</scope>
    <source>
        <strain evidence="2 3">CCALA 037</strain>
    </source>
</reference>
<feature type="transmembrane region" description="Helical" evidence="1">
    <location>
        <begin position="28"/>
        <end position="47"/>
    </location>
</feature>
<keyword evidence="1" id="KW-0472">Membrane</keyword>
<keyword evidence="1" id="KW-0812">Transmembrane</keyword>
<evidence type="ECO:0000313" key="2">
    <source>
        <dbReference type="EMBL" id="PSB56542.1"/>
    </source>
</evidence>
<accession>A0A2T1GG29</accession>
<feature type="transmembrane region" description="Helical" evidence="1">
    <location>
        <begin position="90"/>
        <end position="110"/>
    </location>
</feature>
<evidence type="ECO:0000256" key="1">
    <source>
        <dbReference type="SAM" id="Phobius"/>
    </source>
</evidence>
<organism evidence="2 3">
    <name type="scientific">Chamaesiphon polymorphus CCALA 037</name>
    <dbReference type="NCBI Taxonomy" id="2107692"/>
    <lineage>
        <taxon>Bacteria</taxon>
        <taxon>Bacillati</taxon>
        <taxon>Cyanobacteriota</taxon>
        <taxon>Cyanophyceae</taxon>
        <taxon>Gomontiellales</taxon>
        <taxon>Chamaesiphonaceae</taxon>
        <taxon>Chamaesiphon</taxon>
    </lineage>
</organism>
<dbReference type="OrthoDB" id="488264at2"/>